<keyword evidence="2" id="KW-1185">Reference proteome</keyword>
<accession>A0A917M3T5</accession>
<dbReference type="Proteomes" id="UP000600247">
    <property type="component" value="Unassembled WGS sequence"/>
</dbReference>
<organism evidence="1 2">
    <name type="scientific">Paenibacillus radicis</name>
    <name type="common">ex Gao et al. 2016</name>
    <dbReference type="NCBI Taxonomy" id="1737354"/>
    <lineage>
        <taxon>Bacteria</taxon>
        <taxon>Bacillati</taxon>
        <taxon>Bacillota</taxon>
        <taxon>Bacilli</taxon>
        <taxon>Bacillales</taxon>
        <taxon>Paenibacillaceae</taxon>
        <taxon>Paenibacillus</taxon>
    </lineage>
</organism>
<dbReference type="EMBL" id="BMHY01000005">
    <property type="protein sequence ID" value="GGG73621.1"/>
    <property type="molecule type" value="Genomic_DNA"/>
</dbReference>
<reference evidence="1 2" key="1">
    <citation type="journal article" date="2014" name="Int. J. Syst. Evol. Microbiol.">
        <title>Complete genome sequence of Corynebacterium casei LMG S-19264T (=DSM 44701T), isolated from a smear-ripened cheese.</title>
        <authorList>
            <consortium name="US DOE Joint Genome Institute (JGI-PGF)"/>
            <person name="Walter F."/>
            <person name="Albersmeier A."/>
            <person name="Kalinowski J."/>
            <person name="Ruckert C."/>
        </authorList>
    </citation>
    <scope>NUCLEOTIDE SEQUENCE [LARGE SCALE GENOMIC DNA]</scope>
    <source>
        <strain evidence="1 2">CGMCC 1.15286</strain>
    </source>
</reference>
<proteinExistence type="predicted"/>
<evidence type="ECO:0000313" key="1">
    <source>
        <dbReference type="EMBL" id="GGG73621.1"/>
    </source>
</evidence>
<gene>
    <name evidence="1" type="ORF">GCM10010918_32160</name>
</gene>
<dbReference type="AlphaFoldDB" id="A0A917M3T5"/>
<sequence>MHETLLIKHAVGGRTFVDSDHQQVTYQAEPAEGNRWSFEVQNPPEKELEELLKWRSELNVFLFRHYGEEQPTVKIWFYVQDDTVKYDKAKHTLTFAARSSIEYVPQQFGYKL</sequence>
<comment type="caution">
    <text evidence="1">The sequence shown here is derived from an EMBL/GenBank/DDBJ whole genome shotgun (WGS) entry which is preliminary data.</text>
</comment>
<name>A0A917M3T5_9BACL</name>
<protein>
    <submittedName>
        <fullName evidence="1">Uncharacterized protein</fullName>
    </submittedName>
</protein>
<evidence type="ECO:0000313" key="2">
    <source>
        <dbReference type="Proteomes" id="UP000600247"/>
    </source>
</evidence>
<dbReference type="RefSeq" id="WP_188890193.1">
    <property type="nucleotide sequence ID" value="NZ_BMHY01000005.1"/>
</dbReference>